<evidence type="ECO:0000256" key="1">
    <source>
        <dbReference type="SAM" id="MobiDB-lite"/>
    </source>
</evidence>
<dbReference type="Proteomes" id="UP000247810">
    <property type="component" value="Unassembled WGS sequence"/>
</dbReference>
<evidence type="ECO:0000313" key="4">
    <source>
        <dbReference type="Proteomes" id="UP000247810"/>
    </source>
</evidence>
<protein>
    <recommendedName>
        <fullName evidence="5">Secreted protein</fullName>
    </recommendedName>
</protein>
<feature type="chain" id="PRO_5016307776" description="Secreted protein" evidence="2">
    <location>
        <begin position="17"/>
        <end position="160"/>
    </location>
</feature>
<feature type="region of interest" description="Disordered" evidence="1">
    <location>
        <begin position="62"/>
        <end position="88"/>
    </location>
</feature>
<accession>A0A319F489</accession>
<sequence length="160" mass="16630">MSGFAVLGGLPGWLLASSFHGPLALLTSALHMDGGKSQGDRELKLTAAQPCEIDDMNEGKIHPARSLHSCSPPTPPSDRETPAASSAGASALRADAFFGRANRRTRGALGINLLVSSECTQETGGDAVTAAVSEPSRPIGCLKVESNCSALVYPHPGWHR</sequence>
<dbReference type="VEuPathDB" id="FungiDB:BO71DRAFT_405117"/>
<dbReference type="EMBL" id="KZ825799">
    <property type="protein sequence ID" value="PYH99792.1"/>
    <property type="molecule type" value="Genomic_DNA"/>
</dbReference>
<evidence type="ECO:0008006" key="5">
    <source>
        <dbReference type="Google" id="ProtNLM"/>
    </source>
</evidence>
<keyword evidence="2" id="KW-0732">Signal</keyword>
<name>A0A319F489_9EURO</name>
<dbReference type="AlphaFoldDB" id="A0A319F489"/>
<reference evidence="3 4" key="1">
    <citation type="submission" date="2018-02" db="EMBL/GenBank/DDBJ databases">
        <title>The genomes of Aspergillus section Nigri reveals drivers in fungal speciation.</title>
        <authorList>
            <consortium name="DOE Joint Genome Institute"/>
            <person name="Vesth T.C."/>
            <person name="Nybo J."/>
            <person name="Theobald S."/>
            <person name="Brandl J."/>
            <person name="Frisvad J.C."/>
            <person name="Nielsen K.F."/>
            <person name="Lyhne E.K."/>
            <person name="Kogle M.E."/>
            <person name="Kuo A."/>
            <person name="Riley R."/>
            <person name="Clum A."/>
            <person name="Nolan M."/>
            <person name="Lipzen A."/>
            <person name="Salamov A."/>
            <person name="Henrissat B."/>
            <person name="Wiebenga A."/>
            <person name="De vries R.P."/>
            <person name="Grigoriev I.V."/>
            <person name="Mortensen U.H."/>
            <person name="Andersen M.R."/>
            <person name="Baker S.E."/>
        </authorList>
    </citation>
    <scope>NUCLEOTIDE SEQUENCE [LARGE SCALE GENOMIC DNA]</scope>
    <source>
        <strain evidence="3 4">CBS 707.79</strain>
    </source>
</reference>
<evidence type="ECO:0000256" key="2">
    <source>
        <dbReference type="SAM" id="SignalP"/>
    </source>
</evidence>
<gene>
    <name evidence="3" type="ORF">BO71DRAFT_405117</name>
</gene>
<feature type="signal peptide" evidence="2">
    <location>
        <begin position="1"/>
        <end position="16"/>
    </location>
</feature>
<proteinExistence type="predicted"/>
<organism evidence="3 4">
    <name type="scientific">Aspergillus ellipticus CBS 707.79</name>
    <dbReference type="NCBI Taxonomy" id="1448320"/>
    <lineage>
        <taxon>Eukaryota</taxon>
        <taxon>Fungi</taxon>
        <taxon>Dikarya</taxon>
        <taxon>Ascomycota</taxon>
        <taxon>Pezizomycotina</taxon>
        <taxon>Eurotiomycetes</taxon>
        <taxon>Eurotiomycetidae</taxon>
        <taxon>Eurotiales</taxon>
        <taxon>Aspergillaceae</taxon>
        <taxon>Aspergillus</taxon>
        <taxon>Aspergillus subgen. Circumdati</taxon>
    </lineage>
</organism>
<keyword evidence="4" id="KW-1185">Reference proteome</keyword>
<evidence type="ECO:0000313" key="3">
    <source>
        <dbReference type="EMBL" id="PYH99792.1"/>
    </source>
</evidence>